<accession>A0ABX0SB52</accession>
<feature type="domain" description="Peptidoglycan binding-like" evidence="1">
    <location>
        <begin position="120"/>
        <end position="166"/>
    </location>
</feature>
<evidence type="ECO:0000259" key="1">
    <source>
        <dbReference type="Pfam" id="PF01471"/>
    </source>
</evidence>
<dbReference type="SUPFAM" id="SSF47090">
    <property type="entry name" value="PGBD-like"/>
    <property type="match status" value="1"/>
</dbReference>
<organism evidence="2 3">
    <name type="scientific">Brooklawnia cerclae</name>
    <dbReference type="NCBI Taxonomy" id="349934"/>
    <lineage>
        <taxon>Bacteria</taxon>
        <taxon>Bacillati</taxon>
        <taxon>Actinomycetota</taxon>
        <taxon>Actinomycetes</taxon>
        <taxon>Propionibacteriales</taxon>
        <taxon>Propionibacteriaceae</taxon>
        <taxon>Brooklawnia</taxon>
    </lineage>
</organism>
<sequence>MRNKVARWATVAAAIALALLGGWWAGRATLASPETPTTDAPQQVTATVTQASVGQTLNYNVSVRQELTIIATNLLQGVVTSVSGGEVAPGDTVYSVANVPVRVARGSMPFYRDLTTAAEGTDVEQVQQMLDDLGYDQPVTGEWAGITTANVKAWQDDLGEEQTGIIRLGTLIAVSQLPASVAPGEAITVGAQVSGGEPGLLAYMGTPEFVISLTADQARNVPLNTPVTVAFEDRTWSALVAGSQQRDDGTTDLVLTAPDGSVVCGSDCGSLPAAETTMLPGRVQIVPEVSGPAVPAAAVRTDETGASYVLLPNGSKAPVTVLASGDGLAIVEGLDVGDQIVVLQADSEK</sequence>
<dbReference type="Gene3D" id="1.10.101.10">
    <property type="entry name" value="PGBD-like superfamily/PGBD"/>
    <property type="match status" value="1"/>
</dbReference>
<proteinExistence type="predicted"/>
<evidence type="ECO:0000313" key="3">
    <source>
        <dbReference type="Proteomes" id="UP000749311"/>
    </source>
</evidence>
<dbReference type="InterPro" id="IPR036365">
    <property type="entry name" value="PGBD-like_sf"/>
</dbReference>
<name>A0ABX0SB52_9ACTN</name>
<reference evidence="2 3" key="1">
    <citation type="submission" date="2020-02" db="EMBL/GenBank/DDBJ databases">
        <title>Sequencing the genomes of 1000 actinobacteria strains.</title>
        <authorList>
            <person name="Klenk H.-P."/>
        </authorList>
    </citation>
    <scope>NUCLEOTIDE SEQUENCE [LARGE SCALE GENOMIC DNA]</scope>
    <source>
        <strain evidence="2 3">DSM 19609</strain>
    </source>
</reference>
<dbReference type="InterPro" id="IPR002477">
    <property type="entry name" value="Peptidoglycan-bd-like"/>
</dbReference>
<dbReference type="EMBL" id="JAAMOZ010000001">
    <property type="protein sequence ID" value="NIH55617.1"/>
    <property type="molecule type" value="Genomic_DNA"/>
</dbReference>
<dbReference type="Proteomes" id="UP000749311">
    <property type="component" value="Unassembled WGS sequence"/>
</dbReference>
<dbReference type="RefSeq" id="WP_167164107.1">
    <property type="nucleotide sequence ID" value="NZ_BAAAOO010000012.1"/>
</dbReference>
<gene>
    <name evidence="2" type="ORF">FB473_000262</name>
</gene>
<dbReference type="InterPro" id="IPR036366">
    <property type="entry name" value="PGBDSf"/>
</dbReference>
<keyword evidence="3" id="KW-1185">Reference proteome</keyword>
<evidence type="ECO:0000313" key="2">
    <source>
        <dbReference type="EMBL" id="NIH55617.1"/>
    </source>
</evidence>
<dbReference type="Pfam" id="PF01471">
    <property type="entry name" value="PG_binding_1"/>
    <property type="match status" value="1"/>
</dbReference>
<protein>
    <submittedName>
        <fullName evidence="2">Peptidoglycan hydrolase-like protein with peptidoglycan-binding domain</fullName>
    </submittedName>
</protein>
<comment type="caution">
    <text evidence="2">The sequence shown here is derived from an EMBL/GenBank/DDBJ whole genome shotgun (WGS) entry which is preliminary data.</text>
</comment>